<sequence length="288" mass="32196">MVYRKLFSVTGRPRQLDGGALFGTTPRRTWGEWLSPDSDNQVEMASRVLLVQQDGMNILVMAGAEALLAPLPPSCRCQRPAPGLLDSLARLGVAEGQIHAVVLTHLHAMLAPDVRRAVNDGDSPRLLFPAARYLVGRQHWIRANQPHPRDRTLFVAQIINQLQSSGRLRLLDEHANDLLGDGWRFHLSDGYTPGQLLPEIRMPGGPLIFAGDLVPAMQWLTLDLTTAFDRNPECLIDEKERLLDHLVAIGGRLFLPRDPSVALIKVSRDRQSRYQPFDQQAVLHRLDS</sequence>
<dbReference type="CDD" id="cd16281">
    <property type="entry name" value="metallo-hydrolase-like_MBL-fold"/>
    <property type="match status" value="1"/>
</dbReference>
<evidence type="ECO:0000256" key="1">
    <source>
        <dbReference type="ARBA" id="ARBA00007749"/>
    </source>
</evidence>
<dbReference type="EMBL" id="CP009048">
    <property type="protein sequence ID" value="AIL62187.1"/>
    <property type="molecule type" value="Genomic_DNA"/>
</dbReference>
<evidence type="ECO:0000256" key="3">
    <source>
        <dbReference type="ARBA" id="ARBA00022801"/>
    </source>
</evidence>
<name>A0A077F9U9_9PSED</name>
<keyword evidence="4" id="KW-0862">Zinc</keyword>
<evidence type="ECO:0000313" key="5">
    <source>
        <dbReference type="EMBL" id="AIL62187.1"/>
    </source>
</evidence>
<dbReference type="GO" id="GO:0046872">
    <property type="term" value="F:metal ion binding"/>
    <property type="evidence" value="ECO:0007669"/>
    <property type="project" value="UniProtKB-KW"/>
</dbReference>
<evidence type="ECO:0000256" key="2">
    <source>
        <dbReference type="ARBA" id="ARBA00022723"/>
    </source>
</evidence>
<dbReference type="KEGG" id="palk:PSAKL28_29970"/>
<keyword evidence="3" id="KW-0378">Hydrolase</keyword>
<dbReference type="InterPro" id="IPR036866">
    <property type="entry name" value="RibonucZ/Hydroxyglut_hydro"/>
</dbReference>
<dbReference type="GO" id="GO:0016787">
    <property type="term" value="F:hydrolase activity"/>
    <property type="evidence" value="ECO:0007669"/>
    <property type="project" value="UniProtKB-KW"/>
</dbReference>
<proteinExistence type="inferred from homology"/>
<dbReference type="Proteomes" id="UP000028931">
    <property type="component" value="Chromosome"/>
</dbReference>
<dbReference type="InterPro" id="IPR051013">
    <property type="entry name" value="MBL_superfamily_lactonases"/>
</dbReference>
<gene>
    <name evidence="5" type="ORF">PSAKL28_29970</name>
</gene>
<dbReference type="HOGENOM" id="CLU_056519_2_0_6"/>
<dbReference type="Gene3D" id="3.60.15.10">
    <property type="entry name" value="Ribonuclease Z/Hydroxyacylglutathione hydrolase-like"/>
    <property type="match status" value="1"/>
</dbReference>
<protein>
    <submittedName>
        <fullName evidence="5">Metallo-beta-lactamase superfamily enzyme</fullName>
    </submittedName>
</protein>
<dbReference type="SUPFAM" id="SSF56281">
    <property type="entry name" value="Metallo-hydrolase/oxidoreductase"/>
    <property type="match status" value="1"/>
</dbReference>
<evidence type="ECO:0000256" key="4">
    <source>
        <dbReference type="ARBA" id="ARBA00022833"/>
    </source>
</evidence>
<keyword evidence="2" id="KW-0479">Metal-binding</keyword>
<dbReference type="eggNOG" id="COG0491">
    <property type="taxonomic scope" value="Bacteria"/>
</dbReference>
<accession>A0A077F9U9</accession>
<dbReference type="PANTHER" id="PTHR42978">
    <property type="entry name" value="QUORUM-QUENCHING LACTONASE YTNP-RELATED-RELATED"/>
    <property type="match status" value="1"/>
</dbReference>
<dbReference type="AlphaFoldDB" id="A0A077F9U9"/>
<reference evidence="5 6" key="1">
    <citation type="submission" date="2014-07" db="EMBL/GenBank/DDBJ databases">
        <authorList>
            <person name="Lee K."/>
            <person name="Lim J.Y."/>
            <person name="Hwang I."/>
        </authorList>
    </citation>
    <scope>NUCLEOTIDE SEQUENCE [LARGE SCALE GENOMIC DNA]</scope>
    <source>
        <strain evidence="5 6">KL28</strain>
    </source>
</reference>
<comment type="similarity">
    <text evidence="1">Belongs to the metallo-beta-lactamase superfamily.</text>
</comment>
<organism evidence="5 6">
    <name type="scientific">Pseudomonas alkylphenolica</name>
    <dbReference type="NCBI Taxonomy" id="237609"/>
    <lineage>
        <taxon>Bacteria</taxon>
        <taxon>Pseudomonadati</taxon>
        <taxon>Pseudomonadota</taxon>
        <taxon>Gammaproteobacteria</taxon>
        <taxon>Pseudomonadales</taxon>
        <taxon>Pseudomonadaceae</taxon>
        <taxon>Pseudomonas</taxon>
    </lineage>
</organism>
<dbReference type="PANTHER" id="PTHR42978:SF6">
    <property type="entry name" value="QUORUM-QUENCHING LACTONASE YTNP-RELATED"/>
    <property type="match status" value="1"/>
</dbReference>
<evidence type="ECO:0000313" key="6">
    <source>
        <dbReference type="Proteomes" id="UP000028931"/>
    </source>
</evidence>